<feature type="domain" description="Helicase ATP-binding" evidence="2">
    <location>
        <begin position="702"/>
        <end position="857"/>
    </location>
</feature>
<dbReference type="InterPro" id="IPR038718">
    <property type="entry name" value="SNF2-like_sf"/>
</dbReference>
<dbReference type="PROSITE" id="PS51192">
    <property type="entry name" value="HELICASE_ATP_BIND_1"/>
    <property type="match status" value="1"/>
</dbReference>
<dbReference type="InterPro" id="IPR036866">
    <property type="entry name" value="RibonucZ/Hydroxyglut_hydro"/>
</dbReference>
<dbReference type="InterPro" id="IPR049730">
    <property type="entry name" value="SNF2/RAD54-like_C"/>
</dbReference>
<name>A0A133NHY7_9FUSO</name>
<accession>A0A133NHY7</accession>
<protein>
    <submittedName>
        <fullName evidence="4">Protein, SNF2 family</fullName>
    </submittedName>
</protein>
<dbReference type="CDD" id="cd18012">
    <property type="entry name" value="DEXQc_arch_SWI2_SNF2"/>
    <property type="match status" value="1"/>
</dbReference>
<dbReference type="PATRIC" id="fig|134605.3.peg.537"/>
<dbReference type="Gene3D" id="3.40.50.300">
    <property type="entry name" value="P-loop containing nucleotide triphosphate hydrolases"/>
    <property type="match status" value="1"/>
</dbReference>
<dbReference type="AlphaFoldDB" id="A0A133NHY7"/>
<sequence length="1143" mass="135231">MIFFRKEVQMNLYYVYHSCFAVEGKSHILIFDYYKIPKEKATEREYFFNRYIRQQEKKVYVFSSHSHGDHFNPEIFSWKEENQEIQYILSKDIQGNFPEEIKLFWMGEGEQRDIDDLKIFAYGSTDAGVSFIVYMEEKIIFHAGDFHLWHWEDDTEEEEETMREEYFRILKTIQKDKHPMIDYAFLPVDPRLGKHTTEGLENFVKELDILYVIPMHFWENYFVMEEAKAILDEYGVQLIAVKQPMEMIHGIFYMLKKEERGYYIDLVDSYGKAVSEEEIELDPIYPYIPMEQKDVFFAGWDKKWDRIFLEDQEELLQFLKEQDHFVKENFEKITWKKGKYSLILCIREKKGEEGIYTSQIELSEVDEDISIITEDIVANGSFYSLKNKRTGLYDLKDFITELRFPEVEKLMTLAHKHFPEMELRYRDYKTVEVETIIVKPQILIEKIASDNSLYLRISAEVSNMDYKFLKDNDFEEVVTLNLREKRIQISKIDTSPVRELVEELVKILVKTQRELGIRQAYYLDEDYFLILPENVAREFITKNLLQFANQYQIAGTDKLKKYNIKAVKPRITGNFHYSIDFLEGEAEIEIEGEKFSIQEVLSSYQKDSYIVLSDGTNALINKRYIEKLERIFKESEDNKVKISFFDLPIIDDIIEEKILSDEYVLQKNFFYGMNHLKEYQVSLPKLNATLRSYQEYGYKWLSYLSEKHLGACLADDMGLGKTLQAIAILTKLHQEKKKSLIIMPKSLIYNWQSEIEKFSPGLKVGIYYGNHRDLQVMEEQDVILTTYGTVRNDIVLLKEFFFDLVILDESQNIKNIHSQTTRAVMLLQSQNRIALSGTPIENNLSELYSLFRFLNPGMFGSLEEFNNTYALPIQKENNPEAVQDLRKKIYPFILRRVKKEVLQDLPDKIEKTIYIDMNVEHKKFYEERRNYYYNMIHASIREKGLGKAQFFILQALNELRQITSCPEVKNSYISSSKKEMLIEQIVEAVENDHKVLVFTNYIGSIENICKSLEEREIAYLSMTGSTKDRQQLVNKFQKNEKYKVFVMTLKTGGVGLNLTAADTIFIYDPWWNKTVENQAIDRAYRLGQDRTVFSYKLILKDTIEEKILQLQELKSKLLDDVISEDNLSNKSFTEKEIEFILGK</sequence>
<dbReference type="Pfam" id="PF00271">
    <property type="entry name" value="Helicase_C"/>
    <property type="match status" value="1"/>
</dbReference>
<evidence type="ECO:0000313" key="4">
    <source>
        <dbReference type="EMBL" id="KXA15857.1"/>
    </source>
</evidence>
<proteinExistence type="predicted"/>
<dbReference type="Gene3D" id="3.40.50.10810">
    <property type="entry name" value="Tandem AAA-ATPase domain"/>
    <property type="match status" value="1"/>
</dbReference>
<dbReference type="Proteomes" id="UP000070617">
    <property type="component" value="Unassembled WGS sequence"/>
</dbReference>
<evidence type="ECO:0000259" key="3">
    <source>
        <dbReference type="PROSITE" id="PS51194"/>
    </source>
</evidence>
<reference evidence="5" key="1">
    <citation type="submission" date="2016-01" db="EMBL/GenBank/DDBJ databases">
        <authorList>
            <person name="Mitreva M."/>
            <person name="Pepin K.H."/>
            <person name="Mihindukulasuriya K.A."/>
            <person name="Fulton R."/>
            <person name="Fronick C."/>
            <person name="O'Laughlin M."/>
            <person name="Miner T."/>
            <person name="Herter B."/>
            <person name="Rosa B.A."/>
            <person name="Cordes M."/>
            <person name="Tomlinson C."/>
            <person name="Wollam A."/>
            <person name="Palsikar V.B."/>
            <person name="Mardis E.R."/>
            <person name="Wilson R.K."/>
        </authorList>
    </citation>
    <scope>NUCLEOTIDE SEQUENCE [LARGE SCALE GENOMIC DNA]</scope>
    <source>
        <strain evidence="5">CMW8396</strain>
    </source>
</reference>
<dbReference type="Gene3D" id="3.60.15.10">
    <property type="entry name" value="Ribonuclease Z/Hydroxyacylglutathione hydrolase-like"/>
    <property type="match status" value="1"/>
</dbReference>
<dbReference type="SUPFAM" id="SSF56281">
    <property type="entry name" value="Metallo-hydrolase/oxidoreductase"/>
    <property type="match status" value="1"/>
</dbReference>
<feature type="domain" description="Helicase C-terminal" evidence="3">
    <location>
        <begin position="981"/>
        <end position="1133"/>
    </location>
</feature>
<dbReference type="Pfam" id="PF00176">
    <property type="entry name" value="SNF2-rel_dom"/>
    <property type="match status" value="1"/>
</dbReference>
<dbReference type="STRING" id="134605.HMPREF3206_00534"/>
<dbReference type="SMART" id="SM00487">
    <property type="entry name" value="DEXDc"/>
    <property type="match status" value="1"/>
</dbReference>
<organism evidence="4 5">
    <name type="scientific">Fusobacterium equinum</name>
    <dbReference type="NCBI Taxonomy" id="134605"/>
    <lineage>
        <taxon>Bacteria</taxon>
        <taxon>Fusobacteriati</taxon>
        <taxon>Fusobacteriota</taxon>
        <taxon>Fusobacteriia</taxon>
        <taxon>Fusobacteriales</taxon>
        <taxon>Fusobacteriaceae</taxon>
        <taxon>Fusobacterium</taxon>
    </lineage>
</organism>
<comment type="caution">
    <text evidence="4">The sequence shown here is derived from an EMBL/GenBank/DDBJ whole genome shotgun (WGS) entry which is preliminary data.</text>
</comment>
<dbReference type="PROSITE" id="PS51194">
    <property type="entry name" value="HELICASE_CTER"/>
    <property type="match status" value="1"/>
</dbReference>
<evidence type="ECO:0000259" key="2">
    <source>
        <dbReference type="PROSITE" id="PS51192"/>
    </source>
</evidence>
<dbReference type="SUPFAM" id="SSF52540">
    <property type="entry name" value="P-loop containing nucleoside triphosphate hydrolases"/>
    <property type="match status" value="2"/>
</dbReference>
<dbReference type="GO" id="GO:0005524">
    <property type="term" value="F:ATP binding"/>
    <property type="evidence" value="ECO:0007669"/>
    <property type="project" value="InterPro"/>
</dbReference>
<evidence type="ECO:0000313" key="5">
    <source>
        <dbReference type="Proteomes" id="UP000070617"/>
    </source>
</evidence>
<dbReference type="InterPro" id="IPR000330">
    <property type="entry name" value="SNF2_N"/>
</dbReference>
<dbReference type="EMBL" id="LRPX01000022">
    <property type="protein sequence ID" value="KXA15857.1"/>
    <property type="molecule type" value="Genomic_DNA"/>
</dbReference>
<keyword evidence="5" id="KW-1185">Reference proteome</keyword>
<dbReference type="CDD" id="cd18793">
    <property type="entry name" value="SF2_C_SNF"/>
    <property type="match status" value="1"/>
</dbReference>
<dbReference type="InterPro" id="IPR001650">
    <property type="entry name" value="Helicase_C-like"/>
</dbReference>
<keyword evidence="1" id="KW-0378">Hydrolase</keyword>
<dbReference type="SMART" id="SM00490">
    <property type="entry name" value="HELICc"/>
    <property type="match status" value="1"/>
</dbReference>
<dbReference type="PANTHER" id="PTHR10799">
    <property type="entry name" value="SNF2/RAD54 HELICASE FAMILY"/>
    <property type="match status" value="1"/>
</dbReference>
<gene>
    <name evidence="4" type="ORF">HMPREF3206_00534</name>
</gene>
<dbReference type="GO" id="GO:0016787">
    <property type="term" value="F:hydrolase activity"/>
    <property type="evidence" value="ECO:0007669"/>
    <property type="project" value="UniProtKB-KW"/>
</dbReference>
<dbReference type="InterPro" id="IPR014001">
    <property type="entry name" value="Helicase_ATP-bd"/>
</dbReference>
<evidence type="ECO:0000256" key="1">
    <source>
        <dbReference type="ARBA" id="ARBA00022801"/>
    </source>
</evidence>
<dbReference type="InterPro" id="IPR027417">
    <property type="entry name" value="P-loop_NTPase"/>
</dbReference>